<feature type="region of interest" description="Disordered" evidence="1">
    <location>
        <begin position="365"/>
        <end position="427"/>
    </location>
</feature>
<feature type="compositionally biased region" description="Polar residues" evidence="1">
    <location>
        <begin position="381"/>
        <end position="390"/>
    </location>
</feature>
<evidence type="ECO:0000313" key="2">
    <source>
        <dbReference type="EMBL" id="VEL10850.1"/>
    </source>
</evidence>
<accession>A0A3S4ZGE3</accession>
<gene>
    <name evidence="2" type="ORF">PXEA_LOCUS4290</name>
</gene>
<evidence type="ECO:0000256" key="1">
    <source>
        <dbReference type="SAM" id="MobiDB-lite"/>
    </source>
</evidence>
<dbReference type="AlphaFoldDB" id="A0A3S4ZGE3"/>
<feature type="region of interest" description="Disordered" evidence="1">
    <location>
        <begin position="315"/>
        <end position="335"/>
    </location>
</feature>
<reference evidence="2" key="1">
    <citation type="submission" date="2018-11" db="EMBL/GenBank/DDBJ databases">
        <authorList>
            <consortium name="Pathogen Informatics"/>
        </authorList>
    </citation>
    <scope>NUCLEOTIDE SEQUENCE</scope>
</reference>
<protein>
    <submittedName>
        <fullName evidence="2">Uncharacterized protein</fullName>
    </submittedName>
</protein>
<keyword evidence="3" id="KW-1185">Reference proteome</keyword>
<organism evidence="2 3">
    <name type="scientific">Protopolystoma xenopodis</name>
    <dbReference type="NCBI Taxonomy" id="117903"/>
    <lineage>
        <taxon>Eukaryota</taxon>
        <taxon>Metazoa</taxon>
        <taxon>Spiralia</taxon>
        <taxon>Lophotrochozoa</taxon>
        <taxon>Platyhelminthes</taxon>
        <taxon>Monogenea</taxon>
        <taxon>Polyopisthocotylea</taxon>
        <taxon>Polystomatidea</taxon>
        <taxon>Polystomatidae</taxon>
        <taxon>Protopolystoma</taxon>
    </lineage>
</organism>
<evidence type="ECO:0000313" key="3">
    <source>
        <dbReference type="Proteomes" id="UP000784294"/>
    </source>
</evidence>
<proteinExistence type="predicted"/>
<dbReference type="Proteomes" id="UP000784294">
    <property type="component" value="Unassembled WGS sequence"/>
</dbReference>
<name>A0A3S4ZGE3_9PLAT</name>
<feature type="compositionally biased region" description="Polar residues" evidence="1">
    <location>
        <begin position="404"/>
        <end position="419"/>
    </location>
</feature>
<comment type="caution">
    <text evidence="2">The sequence shown here is derived from an EMBL/GenBank/DDBJ whole genome shotgun (WGS) entry which is preliminary data.</text>
</comment>
<sequence>MRLNLKKSISIRHSLLFNLYYVFGRIPSTYSEDDTYRWILHTNRHSQSPLPEQAVKISSDKYDRLEVLHGGSTMASSATNDSIKISDTNQLIQDSYHKWLLPSSLQTSGSDRPKLLPDQIGLSSALERVTVLSSSKVDELSDRSSYSKLSLSKDFQPPEPAKREQPAYADWLLPPTLSLATSARREDAHIFNGFPSKQTVSNAAPESKGDFDYFKWLLPQDKYHFSSKTSHLLASKHHDARLPSYVDWLLPAAIDPSDAAKHHLPSQRESGRKLTNSPAGLDYQKWLALETNTLCSSEDITLRNSCIDQLSSPTSVHANVRPHSDTAGPSTSRVYRPEDYYSPITGQDQLASCAALFSLLATDPNAPSESCPTRKYRLATRPQNASNQSDEYSERLAPGHNVPRNPSLTLPSSCRTEPQFSPPPTGCDVKRTAQRFWPTDFRYQKPTCHDIGVSTCQLSDETVTHCELVLMESQPPQVNRLL</sequence>
<feature type="region of interest" description="Disordered" evidence="1">
    <location>
        <begin position="148"/>
        <end position="167"/>
    </location>
</feature>
<dbReference type="EMBL" id="CAAALY010010104">
    <property type="protein sequence ID" value="VEL10850.1"/>
    <property type="molecule type" value="Genomic_DNA"/>
</dbReference>